<dbReference type="Pfam" id="PF04230">
    <property type="entry name" value="PS_pyruv_trans"/>
    <property type="match status" value="1"/>
</dbReference>
<proteinExistence type="predicted"/>
<sequence>MKKILALFAYADYNKGDSAICLGADKLLKRLYPDAEVHFAHFLEEGHAYTRQAEQFYQDHGIRTIHIPNRKKSKSTKLTSLFGFTNNAFKDFYNEQNFDLVVSVGGHFLFSKDENLEMKVRNKLRLLEIYEPIIEAKKQKIKTGILCQSIGPFNKKDRVIDSIFSSLDFIITRESNSLKDVNEKYNNALGAIDLAYYMNISLSEVNPVRAVVDSDYVVLNMRKVLASGGYEVSDELYEKQFSYFKEITNEFLNKGLKVLLLSQVGSYDSGNAEVDTKIHTDFKGLYFKNNSNVILDNKIYSESELLRIYKDARGLVSTRYHGLIFCIIAGGNPIGVNIEGIGHKLTGMFADLKLNEQVILLNEQDIRLASDITTSAIEKPKKYDAIHYVESNFIKMKNYLS</sequence>
<accession>A0A7M1W5K7</accession>
<protein>
    <recommendedName>
        <fullName evidence="1">Polysaccharide pyruvyl transferase domain-containing protein</fullName>
    </recommendedName>
</protein>
<dbReference type="InterPro" id="IPR007345">
    <property type="entry name" value="Polysacch_pyruvyl_Trfase"/>
</dbReference>
<evidence type="ECO:0000313" key="2">
    <source>
        <dbReference type="EMBL" id="QOS22239.1"/>
    </source>
</evidence>
<reference evidence="2" key="1">
    <citation type="submission" date="2020-08" db="EMBL/GenBank/DDBJ databases">
        <title>Genetic structure, function and evolution of capsule biosynthesis loci in Vibrio parahaemolyticus.</title>
        <authorList>
            <person name="Li L."/>
            <person name="Bian S."/>
        </authorList>
    </citation>
    <scope>NUCLEOTIDE SEQUENCE</scope>
    <source>
        <strain evidence="2">VP446</strain>
    </source>
</reference>
<evidence type="ECO:0000259" key="1">
    <source>
        <dbReference type="Pfam" id="PF04230"/>
    </source>
</evidence>
<organism evidence="2">
    <name type="scientific">Vibrio parahaemolyticus</name>
    <dbReference type="NCBI Taxonomy" id="670"/>
    <lineage>
        <taxon>Bacteria</taxon>
        <taxon>Pseudomonadati</taxon>
        <taxon>Pseudomonadota</taxon>
        <taxon>Gammaproteobacteria</taxon>
        <taxon>Vibrionales</taxon>
        <taxon>Vibrionaceae</taxon>
        <taxon>Vibrio</taxon>
    </lineage>
</organism>
<gene>
    <name evidence="2" type="ORF">VP446_00010</name>
</gene>
<dbReference type="EMBL" id="MT898209">
    <property type="protein sequence ID" value="QOS22239.1"/>
    <property type="molecule type" value="Genomic_DNA"/>
</dbReference>
<name>A0A7M1W5K7_VIBPH</name>
<dbReference type="RefSeq" id="WP_031428545.1">
    <property type="nucleotide sequence ID" value="NZ_CP097873.1"/>
</dbReference>
<dbReference type="PANTHER" id="PTHR36836">
    <property type="entry name" value="COLANIC ACID BIOSYNTHESIS PROTEIN WCAK"/>
    <property type="match status" value="1"/>
</dbReference>
<dbReference type="PANTHER" id="PTHR36836:SF1">
    <property type="entry name" value="COLANIC ACID BIOSYNTHESIS PROTEIN WCAK"/>
    <property type="match status" value="1"/>
</dbReference>
<dbReference type="AlphaFoldDB" id="A0A7M1W5K7"/>
<feature type="domain" description="Polysaccharide pyruvyl transferase" evidence="1">
    <location>
        <begin position="14"/>
        <end position="337"/>
    </location>
</feature>